<keyword evidence="1 2" id="KW-0808">Transferase</keyword>
<sequence>MLRPEPIRAADSAACQTAIRAGSKSFHAAGLLLPPSVREPAHALYAFCRLADDLVDNTDAAGGRLAAVAWLRERIRRAYDGHPVDDPADRAFAATVAAHAIPEALPLALVEGLEWDALGRSYRDIGELHAYAGRVAGSVGAMMALIMGVREAEALARACDLGAAMQLTNIARDVGEDARMGRLYLPRDWLDAAGIDAEAFLADPRPSSALAEVVARVLAEADRLYACAEPGIAALPPRCRPAIRAASRIYARIGREVARNGYDSVTCRARVGGLAKLGHALGAAVPRPTAGRLADPPLVQTAFLVAAVVAHPAPRPSAGLPSWWDLRGRVLHVLDLIERLREREAFAQTAQSEIAR</sequence>
<protein>
    <submittedName>
        <fullName evidence="2">Phytoene synthase</fullName>
        <ecNumber evidence="2">2.5.1.32</ecNumber>
    </submittedName>
</protein>
<dbReference type="CDD" id="cd00683">
    <property type="entry name" value="Trans_IPPS_HH"/>
    <property type="match status" value="1"/>
</dbReference>
<dbReference type="SFLD" id="SFLDG01018">
    <property type="entry name" value="Squalene/Phytoene_Synthase_Lik"/>
    <property type="match status" value="1"/>
</dbReference>
<dbReference type="InterPro" id="IPR044843">
    <property type="entry name" value="Trans_IPPS_bact-type"/>
</dbReference>
<dbReference type="EMBL" id="JAUSVV010000003">
    <property type="protein sequence ID" value="MDQ0442196.1"/>
    <property type="molecule type" value="Genomic_DNA"/>
</dbReference>
<dbReference type="InterPro" id="IPR008949">
    <property type="entry name" value="Isoprenoid_synthase_dom_sf"/>
</dbReference>
<keyword evidence="3" id="KW-1185">Reference proteome</keyword>
<accession>A0ABU0HKZ2</accession>
<proteinExistence type="predicted"/>
<dbReference type="Gene3D" id="1.10.600.10">
    <property type="entry name" value="Farnesyl Diphosphate Synthase"/>
    <property type="match status" value="1"/>
</dbReference>
<evidence type="ECO:0000313" key="3">
    <source>
        <dbReference type="Proteomes" id="UP001236369"/>
    </source>
</evidence>
<dbReference type="InterPro" id="IPR019845">
    <property type="entry name" value="Squalene/phytoene_synthase_CS"/>
</dbReference>
<dbReference type="Pfam" id="PF00494">
    <property type="entry name" value="SQS_PSY"/>
    <property type="match status" value="1"/>
</dbReference>
<dbReference type="PROSITE" id="PS01045">
    <property type="entry name" value="SQUALEN_PHYTOEN_SYN_2"/>
    <property type="match status" value="1"/>
</dbReference>
<dbReference type="SFLD" id="SFLDS00005">
    <property type="entry name" value="Isoprenoid_Synthase_Type_I"/>
    <property type="match status" value="1"/>
</dbReference>
<dbReference type="InterPro" id="IPR033904">
    <property type="entry name" value="Trans_IPPS_HH"/>
</dbReference>
<evidence type="ECO:0000256" key="1">
    <source>
        <dbReference type="ARBA" id="ARBA00022679"/>
    </source>
</evidence>
<organism evidence="2 3">
    <name type="scientific">Methylobacterium persicinum</name>
    <dbReference type="NCBI Taxonomy" id="374426"/>
    <lineage>
        <taxon>Bacteria</taxon>
        <taxon>Pseudomonadati</taxon>
        <taxon>Pseudomonadota</taxon>
        <taxon>Alphaproteobacteria</taxon>
        <taxon>Hyphomicrobiales</taxon>
        <taxon>Methylobacteriaceae</taxon>
        <taxon>Methylobacterium</taxon>
    </lineage>
</organism>
<dbReference type="Proteomes" id="UP001236369">
    <property type="component" value="Unassembled WGS sequence"/>
</dbReference>
<reference evidence="2 3" key="1">
    <citation type="submission" date="2023-07" db="EMBL/GenBank/DDBJ databases">
        <title>Genomic Encyclopedia of Type Strains, Phase IV (KMG-IV): sequencing the most valuable type-strain genomes for metagenomic binning, comparative biology and taxonomic classification.</title>
        <authorList>
            <person name="Goeker M."/>
        </authorList>
    </citation>
    <scope>NUCLEOTIDE SEQUENCE [LARGE SCALE GENOMIC DNA]</scope>
    <source>
        <strain evidence="2 3">DSM 19562</strain>
    </source>
</reference>
<dbReference type="EC" id="2.5.1.32" evidence="2"/>
<name>A0ABU0HKZ2_9HYPH</name>
<dbReference type="GO" id="GO:0016740">
    <property type="term" value="F:transferase activity"/>
    <property type="evidence" value="ECO:0007669"/>
    <property type="project" value="UniProtKB-KW"/>
</dbReference>
<dbReference type="SFLD" id="SFLDG01212">
    <property type="entry name" value="Phytoene_synthase_like"/>
    <property type="match status" value="1"/>
</dbReference>
<dbReference type="SUPFAM" id="SSF48576">
    <property type="entry name" value="Terpenoid synthases"/>
    <property type="match status" value="1"/>
</dbReference>
<dbReference type="InterPro" id="IPR002060">
    <property type="entry name" value="Squ/phyt_synthse"/>
</dbReference>
<comment type="caution">
    <text evidence="2">The sequence shown here is derived from an EMBL/GenBank/DDBJ whole genome shotgun (WGS) entry which is preliminary data.</text>
</comment>
<gene>
    <name evidence="2" type="ORF">QO016_001690</name>
</gene>
<dbReference type="PANTHER" id="PTHR31480">
    <property type="entry name" value="BIFUNCTIONAL LYCOPENE CYCLASE/PHYTOENE SYNTHASE"/>
    <property type="match status" value="1"/>
</dbReference>
<evidence type="ECO:0000313" key="2">
    <source>
        <dbReference type="EMBL" id="MDQ0442196.1"/>
    </source>
</evidence>